<sequence>MKKTKILVVAPYEGMAESITATAQRRKDIDLTVQIGDLSIGRKIAQELAHNNYDVIISRGGTADMIRAAVELPVVEVAISVYDILRAIKMAENYSGKFVIAGFPSITNCAHVLCDLLQYNIDIITFTNETDAEPALRNAMEHGCTLTLCDMIGSTVAQKLGLNSILLSSGTESIDAALNEAVKLVNSSQYVHKQKDLFQAILTEGENDFLIYDASGTLWFSSLSASDMDSHLMNLVHSYLDSFLQIPDQTVERQIDHETVILSNRHLLYEEHTYTTISIQKKKALYEPEDNSISIYNKPDRQPSDFVTYYSSANNVGSVKQSITEYSKTNQPVLILGETGTGKDKAAHLLYENGPYESNPLYTIDCPLMNERKWNSLIGSENSPLTHVHTTIYIKNPGALNKNQLSKLFTYLEQTDLHKHNRLIFSLVTNEKAYAETETVYNYLANHLSCLILNLPPLRERKEDIPSISTLYINKLNASLGKQIIGFDGDAMAIMKDFPWKNNLDQLKRIIKELVVITPTSYISVESVKQLLRREEPYIPAAPADRAMSIDLKQTLDEINYQIIKLILNEEKGNKEKTARRLGIGRSTLWRILKSRENN</sequence>
<dbReference type="InterPro" id="IPR002078">
    <property type="entry name" value="Sigma_54_int"/>
</dbReference>
<evidence type="ECO:0000256" key="2">
    <source>
        <dbReference type="ARBA" id="ARBA00022840"/>
    </source>
</evidence>
<dbReference type="PROSITE" id="PS50045">
    <property type="entry name" value="SIGMA54_INTERACT_4"/>
    <property type="match status" value="1"/>
</dbReference>
<gene>
    <name evidence="6" type="primary">ntrC</name>
    <name evidence="6" type="ORF">PMF13cell1_02616</name>
</gene>
<dbReference type="Proteomes" id="UP000289794">
    <property type="component" value="Chromosome"/>
</dbReference>
<dbReference type="EMBL" id="CP035945">
    <property type="protein sequence ID" value="QBE97063.1"/>
    <property type="molecule type" value="Genomic_DNA"/>
</dbReference>
<evidence type="ECO:0000259" key="5">
    <source>
        <dbReference type="PROSITE" id="PS50045"/>
    </source>
</evidence>
<dbReference type="Pfam" id="PF25601">
    <property type="entry name" value="AAA_lid_14"/>
    <property type="match status" value="1"/>
</dbReference>
<evidence type="ECO:0000256" key="4">
    <source>
        <dbReference type="ARBA" id="ARBA00023163"/>
    </source>
</evidence>
<reference evidence="6 7" key="1">
    <citation type="submission" date="2019-01" db="EMBL/GenBank/DDBJ databases">
        <title>PMF-metabolizing Aryl O-demethylase.</title>
        <authorList>
            <person name="Kim M."/>
        </authorList>
    </citation>
    <scope>NUCLEOTIDE SEQUENCE [LARGE SCALE GENOMIC DNA]</scope>
    <source>
        <strain evidence="6 7">PMF1</strain>
    </source>
</reference>
<dbReference type="SUPFAM" id="SSF46689">
    <property type="entry name" value="Homeodomain-like"/>
    <property type="match status" value="1"/>
</dbReference>
<keyword evidence="4" id="KW-0804">Transcription</keyword>
<dbReference type="GO" id="GO:0006355">
    <property type="term" value="P:regulation of DNA-templated transcription"/>
    <property type="evidence" value="ECO:0007669"/>
    <property type="project" value="InterPro"/>
</dbReference>
<dbReference type="SUPFAM" id="SSF52540">
    <property type="entry name" value="P-loop containing nucleoside triphosphate hydrolases"/>
    <property type="match status" value="1"/>
</dbReference>
<dbReference type="Gene3D" id="3.40.50.2300">
    <property type="match status" value="1"/>
</dbReference>
<dbReference type="Gene3D" id="3.40.50.10660">
    <property type="entry name" value="PrpR receptor domain-like"/>
    <property type="match status" value="1"/>
</dbReference>
<evidence type="ECO:0000256" key="3">
    <source>
        <dbReference type="ARBA" id="ARBA00023015"/>
    </source>
</evidence>
<organism evidence="6 7">
    <name type="scientific">Blautia producta</name>
    <dbReference type="NCBI Taxonomy" id="33035"/>
    <lineage>
        <taxon>Bacteria</taxon>
        <taxon>Bacillati</taxon>
        <taxon>Bacillota</taxon>
        <taxon>Clostridia</taxon>
        <taxon>Lachnospirales</taxon>
        <taxon>Lachnospiraceae</taxon>
        <taxon>Blautia</taxon>
    </lineage>
</organism>
<dbReference type="GO" id="GO:0000156">
    <property type="term" value="F:phosphorelay response regulator activity"/>
    <property type="evidence" value="ECO:0007669"/>
    <property type="project" value="InterPro"/>
</dbReference>
<dbReference type="AlphaFoldDB" id="A0A4P6M0W9"/>
<evidence type="ECO:0000256" key="1">
    <source>
        <dbReference type="ARBA" id="ARBA00022741"/>
    </source>
</evidence>
<name>A0A4P6M0W9_9FIRM</name>
<dbReference type="SUPFAM" id="SSF159800">
    <property type="entry name" value="PrpR receptor domain-like"/>
    <property type="match status" value="1"/>
</dbReference>
<dbReference type="Gene3D" id="3.40.50.300">
    <property type="entry name" value="P-loop containing nucleotide triphosphate hydrolases"/>
    <property type="match status" value="1"/>
</dbReference>
<dbReference type="Pfam" id="PF06506">
    <property type="entry name" value="PrpR_N"/>
    <property type="match status" value="1"/>
</dbReference>
<feature type="domain" description="Sigma-54 factor interaction" evidence="5">
    <location>
        <begin position="309"/>
        <end position="516"/>
    </location>
</feature>
<keyword evidence="1" id="KW-0547">Nucleotide-binding</keyword>
<dbReference type="InterPro" id="IPR058031">
    <property type="entry name" value="AAA_lid_NorR"/>
</dbReference>
<dbReference type="GO" id="GO:0005524">
    <property type="term" value="F:ATP binding"/>
    <property type="evidence" value="ECO:0007669"/>
    <property type="project" value="UniProtKB-KW"/>
</dbReference>
<keyword evidence="2" id="KW-0067">ATP-binding</keyword>
<evidence type="ECO:0000313" key="7">
    <source>
        <dbReference type="Proteomes" id="UP000289794"/>
    </source>
</evidence>
<dbReference type="InterPro" id="IPR027417">
    <property type="entry name" value="P-loop_NTPase"/>
</dbReference>
<dbReference type="Gene3D" id="1.10.8.60">
    <property type="match status" value="1"/>
</dbReference>
<dbReference type="Pfam" id="PF14532">
    <property type="entry name" value="Sigma54_activ_2"/>
    <property type="match status" value="1"/>
</dbReference>
<proteinExistence type="predicted"/>
<dbReference type="GO" id="GO:0043565">
    <property type="term" value="F:sequence-specific DNA binding"/>
    <property type="evidence" value="ECO:0007669"/>
    <property type="project" value="InterPro"/>
</dbReference>
<dbReference type="PANTHER" id="PTHR32071">
    <property type="entry name" value="TRANSCRIPTIONAL REGULATORY PROTEIN"/>
    <property type="match status" value="1"/>
</dbReference>
<dbReference type="KEGG" id="bpro:PMF13cell1_02616"/>
<dbReference type="InterPro" id="IPR010524">
    <property type="entry name" value="Sig_transdc_resp-reg_PrpR_N"/>
</dbReference>
<dbReference type="Pfam" id="PF02954">
    <property type="entry name" value="HTH_8"/>
    <property type="match status" value="1"/>
</dbReference>
<dbReference type="RefSeq" id="WP_130180983.1">
    <property type="nucleotide sequence ID" value="NZ_CP035945.1"/>
</dbReference>
<protein>
    <submittedName>
        <fullName evidence="6">Nitrogen assimilation regulatory protein</fullName>
    </submittedName>
</protein>
<accession>A0A4P6M0W9</accession>
<evidence type="ECO:0000313" key="6">
    <source>
        <dbReference type="EMBL" id="QBE97063.1"/>
    </source>
</evidence>
<dbReference type="InterPro" id="IPR002197">
    <property type="entry name" value="HTH_Fis"/>
</dbReference>
<dbReference type="InterPro" id="IPR009057">
    <property type="entry name" value="Homeodomain-like_sf"/>
</dbReference>
<keyword evidence="3" id="KW-0805">Transcription regulation</keyword>
<dbReference type="Gene3D" id="1.10.10.60">
    <property type="entry name" value="Homeodomain-like"/>
    <property type="match status" value="1"/>
</dbReference>